<comment type="caution">
    <text evidence="2">The sequence shown here is derived from an EMBL/GenBank/DDBJ whole genome shotgun (WGS) entry which is preliminary data.</text>
</comment>
<protein>
    <submittedName>
        <fullName evidence="2">Nif11-like leader peptide family natural product</fullName>
    </submittedName>
</protein>
<dbReference type="OrthoDB" id="559178at2"/>
<reference evidence="2 3" key="1">
    <citation type="journal article" date="2018" name="Environ. Microbiol.">
        <title>Ecological and genomic features of two widespread freshwater picocyanobacteria.</title>
        <authorList>
            <person name="Cabello-Yeves P.J."/>
            <person name="Picazo A."/>
            <person name="Camacho A."/>
            <person name="Callieri C."/>
            <person name="Rosselli R."/>
            <person name="Roda-Garcia J.J."/>
            <person name="Coutinho F.H."/>
            <person name="Rodriguez-Valera F."/>
        </authorList>
    </citation>
    <scope>NUCLEOTIDE SEQUENCE [LARGE SCALE GENOMIC DNA]</scope>
    <source>
        <strain evidence="2 3">Tous</strain>
    </source>
</reference>
<dbReference type="Proteomes" id="UP000243002">
    <property type="component" value="Unassembled WGS sequence"/>
</dbReference>
<evidence type="ECO:0000313" key="2">
    <source>
        <dbReference type="EMBL" id="PSJ05983.1"/>
    </source>
</evidence>
<organism evidence="2 3">
    <name type="scientific">Cyanobium usitatum str. Tous</name>
    <dbReference type="NCBI Taxonomy" id="2116684"/>
    <lineage>
        <taxon>Bacteria</taxon>
        <taxon>Bacillati</taxon>
        <taxon>Cyanobacteriota</taxon>
        <taxon>Cyanophyceae</taxon>
        <taxon>Synechococcales</taxon>
        <taxon>Prochlorococcaceae</taxon>
        <taxon>Cyanobium</taxon>
    </lineage>
</organism>
<evidence type="ECO:0000313" key="3">
    <source>
        <dbReference type="Proteomes" id="UP000243002"/>
    </source>
</evidence>
<dbReference type="EMBL" id="PXXO01000005">
    <property type="protein sequence ID" value="PSJ05983.1"/>
    <property type="molecule type" value="Genomic_DNA"/>
</dbReference>
<dbReference type="Pfam" id="PF07862">
    <property type="entry name" value="Nif11"/>
    <property type="match status" value="1"/>
</dbReference>
<dbReference type="NCBIfam" id="TIGR03798">
    <property type="entry name" value="leader_Nif11"/>
    <property type="match status" value="1"/>
</dbReference>
<dbReference type="InterPro" id="IPR022516">
    <property type="entry name" value="CHP03798_Ocin"/>
</dbReference>
<dbReference type="AlphaFoldDB" id="A0A2P7MXN0"/>
<accession>A0A2P7MXN0</accession>
<dbReference type="InterPro" id="IPR012903">
    <property type="entry name" value="Nif11"/>
</dbReference>
<gene>
    <name evidence="2" type="ORF">C7K55_06020</name>
</gene>
<evidence type="ECO:0000259" key="1">
    <source>
        <dbReference type="Pfam" id="PF07862"/>
    </source>
</evidence>
<dbReference type="RefSeq" id="WP_106502502.1">
    <property type="nucleotide sequence ID" value="NZ_PXXO01000005.1"/>
</dbReference>
<feature type="domain" description="Nif11" evidence="1">
    <location>
        <begin position="1"/>
        <end position="47"/>
    </location>
</feature>
<proteinExistence type="predicted"/>
<sequence length="75" mass="8387">MPQSELLRFLAHVRADPALRQMMADALTADEVSLLAQERGFLVSGSDILRFHGQSASGIRISRIDHPGEYPGRYY</sequence>
<name>A0A2P7MXN0_9CYAN</name>
<keyword evidence="3" id="KW-1185">Reference proteome</keyword>